<proteinExistence type="inferred from homology"/>
<evidence type="ECO:0000256" key="5">
    <source>
        <dbReference type="ARBA" id="ARBA00023136"/>
    </source>
</evidence>
<feature type="domain" description="CWH43-like N-terminal" evidence="7">
    <location>
        <begin position="11"/>
        <end position="213"/>
    </location>
</feature>
<organism evidence="8 9">
    <name type="scientific">Clavelina lepadiformis</name>
    <name type="common">Light-bulb sea squirt</name>
    <name type="synonym">Ascidia lepadiformis</name>
    <dbReference type="NCBI Taxonomy" id="159417"/>
    <lineage>
        <taxon>Eukaryota</taxon>
        <taxon>Metazoa</taxon>
        <taxon>Chordata</taxon>
        <taxon>Tunicata</taxon>
        <taxon>Ascidiacea</taxon>
        <taxon>Aplousobranchia</taxon>
        <taxon>Clavelinidae</taxon>
        <taxon>Clavelina</taxon>
    </lineage>
</organism>
<accession>A0ABP0FJP6</accession>
<name>A0ABP0FJP6_CLALP</name>
<evidence type="ECO:0000256" key="3">
    <source>
        <dbReference type="ARBA" id="ARBA00022692"/>
    </source>
</evidence>
<sequence length="247" mass="27856">MTSFFKSHCYWPFVFFVLLFFGILTCYGISVTSHHVPSLPEWPFVSDTGVATPERCIFTLLFSMAAFACLVTMYLYYKYVIHQHHQTKTNKAALVVGCVVCFGMVMVGAFQWTVVLVPHMIGAFLACGGATLYSWLIVHISRRQLAPKVHGMGVVYCRMVIALVESIAATLFLVALVLWKVNEKYRSFAAIAEWILIYGAILFLLTLVYDLRRIKDTSLDLVLHTDYTVTSPVSAKEDDRLNEVSVT</sequence>
<feature type="transmembrane region" description="Helical" evidence="6">
    <location>
        <begin position="57"/>
        <end position="80"/>
    </location>
</feature>
<dbReference type="InterPro" id="IPR050911">
    <property type="entry name" value="DRAM/TMEM150_Autophagy_Mod"/>
</dbReference>
<reference evidence="8 9" key="1">
    <citation type="submission" date="2024-02" db="EMBL/GenBank/DDBJ databases">
        <authorList>
            <person name="Daric V."/>
            <person name="Darras S."/>
        </authorList>
    </citation>
    <scope>NUCLEOTIDE SEQUENCE [LARGE SCALE GENOMIC DNA]</scope>
</reference>
<protein>
    <recommendedName>
        <fullName evidence="7">CWH43-like N-terminal domain-containing protein</fullName>
    </recommendedName>
</protein>
<dbReference type="PANTHER" id="PTHR21324:SF18">
    <property type="entry name" value="DNA DAMAGE-REGULATED AUTOPHAGY MODULATOR PROTEIN 1-LIKE"/>
    <property type="match status" value="1"/>
</dbReference>
<keyword evidence="5 6" id="KW-0472">Membrane</keyword>
<evidence type="ECO:0000313" key="9">
    <source>
        <dbReference type="Proteomes" id="UP001642483"/>
    </source>
</evidence>
<dbReference type="Proteomes" id="UP001642483">
    <property type="component" value="Unassembled WGS sequence"/>
</dbReference>
<feature type="transmembrane region" description="Helical" evidence="6">
    <location>
        <begin position="120"/>
        <end position="138"/>
    </location>
</feature>
<feature type="transmembrane region" description="Helical" evidence="6">
    <location>
        <begin position="92"/>
        <end position="114"/>
    </location>
</feature>
<keyword evidence="9" id="KW-1185">Reference proteome</keyword>
<evidence type="ECO:0000313" key="8">
    <source>
        <dbReference type="EMBL" id="CAK8678906.1"/>
    </source>
</evidence>
<evidence type="ECO:0000259" key="7">
    <source>
        <dbReference type="Pfam" id="PF10277"/>
    </source>
</evidence>
<keyword evidence="4 6" id="KW-1133">Transmembrane helix</keyword>
<comment type="subcellular location">
    <subcellularLocation>
        <location evidence="1">Endomembrane system</location>
        <topology evidence="1">Multi-pass membrane protein</topology>
    </subcellularLocation>
</comment>
<evidence type="ECO:0000256" key="4">
    <source>
        <dbReference type="ARBA" id="ARBA00022989"/>
    </source>
</evidence>
<evidence type="ECO:0000256" key="6">
    <source>
        <dbReference type="SAM" id="Phobius"/>
    </source>
</evidence>
<feature type="transmembrane region" description="Helical" evidence="6">
    <location>
        <begin position="185"/>
        <end position="209"/>
    </location>
</feature>
<dbReference type="PANTHER" id="PTHR21324">
    <property type="entry name" value="FASTING-INDUCIBLE INTEGRAL MEMBRANE PROTEIN TM6P1-RELATED"/>
    <property type="match status" value="1"/>
</dbReference>
<dbReference type="EMBL" id="CAWYQH010000057">
    <property type="protein sequence ID" value="CAK8678906.1"/>
    <property type="molecule type" value="Genomic_DNA"/>
</dbReference>
<dbReference type="Pfam" id="PF10277">
    <property type="entry name" value="Frag1"/>
    <property type="match status" value="1"/>
</dbReference>
<comment type="caution">
    <text evidence="8">The sequence shown here is derived from an EMBL/GenBank/DDBJ whole genome shotgun (WGS) entry which is preliminary data.</text>
</comment>
<comment type="similarity">
    <text evidence="2">Belongs to the DRAM/TMEM150 family.</text>
</comment>
<feature type="transmembrane region" description="Helical" evidence="6">
    <location>
        <begin position="159"/>
        <end position="179"/>
    </location>
</feature>
<keyword evidence="3 6" id="KW-0812">Transmembrane</keyword>
<gene>
    <name evidence="8" type="ORF">CVLEPA_LOCUS9177</name>
</gene>
<evidence type="ECO:0000256" key="2">
    <source>
        <dbReference type="ARBA" id="ARBA00006565"/>
    </source>
</evidence>
<dbReference type="InterPro" id="IPR019402">
    <property type="entry name" value="CWH43_N"/>
</dbReference>
<evidence type="ECO:0000256" key="1">
    <source>
        <dbReference type="ARBA" id="ARBA00004127"/>
    </source>
</evidence>